<protein>
    <recommendedName>
        <fullName evidence="2">MobA-like NTP transferase domain-containing protein</fullName>
    </recommendedName>
</protein>
<evidence type="ECO:0000313" key="3">
    <source>
        <dbReference type="EMBL" id="PPQ26920.1"/>
    </source>
</evidence>
<evidence type="ECO:0000313" key="4">
    <source>
        <dbReference type="Proteomes" id="UP000239089"/>
    </source>
</evidence>
<sequence length="535" mass="57153">MRYDKRTPEQAEGALLAHSQHIAGAKLPKGLRLTSKIIAELKAAGAGPILVAVLEDGDIHEDEAARRIAAPLVGEDFFARDAEGGRVNLHAARRGLLCFEPDEICRLNLIDESLTVATVLEKTLVEAGEIVATFKVIPFAAPEQAVIAWEQAAKPWRIAALRPLRASLIQTQAGGPKPSVIEKTARVTKNRVETLDGALVAQARTAHATADLAQALQTRLSAGDDVILICGASAASDRKDVAPMAITACGGVIEHFGMPVEPGNLMLIGRVGATPVVVMPGCARAPTPNGFDAILRLVFAGEAISRQDIARMGVGGLLREAPSPREQTRAEVNTKPKIAAVILAAGRSSRMGAHKPALDLDGKPLLRHVLDKAKAAGFSDIVVVLGHRAEETRALFEGETLRFVVNPRYAEGLSTSLQAGVRALTDDIDAAMIFLGDMPDVDLALIGRMVQAFDPAALRAIVVPMREGKRGHPVLWAKTFFPALIERTHGDSGARHLLGEFAEWVVEVEADDDGVLTDLDTPEDLLRRQRLTLSS</sequence>
<dbReference type="CDD" id="cd04182">
    <property type="entry name" value="GT_2_like_f"/>
    <property type="match status" value="1"/>
</dbReference>
<dbReference type="InterPro" id="IPR025877">
    <property type="entry name" value="MobA-like_NTP_Trfase"/>
</dbReference>
<dbReference type="CDD" id="cd03522">
    <property type="entry name" value="MoeA_like"/>
    <property type="match status" value="1"/>
</dbReference>
<dbReference type="Proteomes" id="UP000239089">
    <property type="component" value="Unassembled WGS sequence"/>
</dbReference>
<dbReference type="Gene3D" id="3.90.550.10">
    <property type="entry name" value="Spore Coat Polysaccharide Biosynthesis Protein SpsA, Chain A"/>
    <property type="match status" value="1"/>
</dbReference>
<dbReference type="PANTHER" id="PTHR43777:SF1">
    <property type="entry name" value="MOLYBDENUM COFACTOR CYTIDYLYLTRANSFERASE"/>
    <property type="match status" value="1"/>
</dbReference>
<dbReference type="OrthoDB" id="9779263at2"/>
<dbReference type="SUPFAM" id="SSF53218">
    <property type="entry name" value="Molybdenum cofactor biosynthesis proteins"/>
    <property type="match status" value="1"/>
</dbReference>
<reference evidence="3 4" key="1">
    <citation type="journal article" date="2018" name="Arch. Microbiol.">
        <title>New insights into the metabolic potential of the phototrophic purple bacterium Rhodopila globiformis DSM 161(T) from its draft genome sequence and evidence for a vanadium-dependent nitrogenase.</title>
        <authorList>
            <person name="Imhoff J.F."/>
            <person name="Rahn T."/>
            <person name="Kunzel S."/>
            <person name="Neulinger S.C."/>
        </authorList>
    </citation>
    <scope>NUCLEOTIDE SEQUENCE [LARGE SCALE GENOMIC DNA]</scope>
    <source>
        <strain evidence="3 4">DSM 16996</strain>
    </source>
</reference>
<dbReference type="PANTHER" id="PTHR43777">
    <property type="entry name" value="MOLYBDENUM COFACTOR CYTIDYLYLTRANSFERASE"/>
    <property type="match status" value="1"/>
</dbReference>
<accession>A0A2S6MX35</accession>
<name>A0A2S6MX35_9HYPH</name>
<comment type="caution">
    <text evidence="3">The sequence shown here is derived from an EMBL/GenBank/DDBJ whole genome shotgun (WGS) entry which is preliminary data.</text>
</comment>
<dbReference type="Pfam" id="PF12804">
    <property type="entry name" value="NTP_transf_3"/>
    <property type="match status" value="1"/>
</dbReference>
<dbReference type="InterPro" id="IPR029044">
    <property type="entry name" value="Nucleotide-diphossugar_trans"/>
</dbReference>
<dbReference type="InterPro" id="IPR036425">
    <property type="entry name" value="MoaB/Mog-like_dom_sf"/>
</dbReference>
<keyword evidence="4" id="KW-1185">Reference proteome</keyword>
<keyword evidence="1" id="KW-0460">Magnesium</keyword>
<dbReference type="EMBL" id="NHSJ01000129">
    <property type="protein sequence ID" value="PPQ26920.1"/>
    <property type="molecule type" value="Genomic_DNA"/>
</dbReference>
<feature type="domain" description="MobA-like NTP transferase" evidence="2">
    <location>
        <begin position="340"/>
        <end position="500"/>
    </location>
</feature>
<dbReference type="PIRSF" id="PIRSF036626">
    <property type="entry name" value="MPTBd_MobAlike"/>
    <property type="match status" value="1"/>
</dbReference>
<dbReference type="Gene3D" id="3.40.980.10">
    <property type="entry name" value="MoaB/Mog-like domain"/>
    <property type="match status" value="1"/>
</dbReference>
<organism evidence="3 4">
    <name type="scientific">Rhodoblastus sphagnicola</name>
    <dbReference type="NCBI Taxonomy" id="333368"/>
    <lineage>
        <taxon>Bacteria</taxon>
        <taxon>Pseudomonadati</taxon>
        <taxon>Pseudomonadota</taxon>
        <taxon>Alphaproteobacteria</taxon>
        <taxon>Hyphomicrobiales</taxon>
        <taxon>Rhodoblastaceae</taxon>
        <taxon>Rhodoblastus</taxon>
    </lineage>
</organism>
<dbReference type="GO" id="GO:0016779">
    <property type="term" value="F:nucleotidyltransferase activity"/>
    <property type="evidence" value="ECO:0007669"/>
    <property type="project" value="UniProtKB-ARBA"/>
</dbReference>
<dbReference type="InterPro" id="IPR012184">
    <property type="entry name" value="Bifunc_Mopterin-bd"/>
</dbReference>
<dbReference type="RefSeq" id="WP_104510001.1">
    <property type="nucleotide sequence ID" value="NZ_JACIGC010000012.1"/>
</dbReference>
<proteinExistence type="predicted"/>
<gene>
    <name evidence="3" type="ORF">CCR94_21085</name>
</gene>
<dbReference type="AlphaFoldDB" id="A0A2S6MX35"/>
<evidence type="ECO:0000259" key="2">
    <source>
        <dbReference type="Pfam" id="PF12804"/>
    </source>
</evidence>
<dbReference type="SUPFAM" id="SSF53448">
    <property type="entry name" value="Nucleotide-diphospho-sugar transferases"/>
    <property type="match status" value="1"/>
</dbReference>
<evidence type="ECO:0000256" key="1">
    <source>
        <dbReference type="ARBA" id="ARBA00022842"/>
    </source>
</evidence>